<keyword evidence="3" id="KW-1185">Reference proteome</keyword>
<organism evidence="2 3">
    <name type="scientific">Anopheles epiroticus</name>
    <dbReference type="NCBI Taxonomy" id="199890"/>
    <lineage>
        <taxon>Eukaryota</taxon>
        <taxon>Metazoa</taxon>
        <taxon>Ecdysozoa</taxon>
        <taxon>Arthropoda</taxon>
        <taxon>Hexapoda</taxon>
        <taxon>Insecta</taxon>
        <taxon>Pterygota</taxon>
        <taxon>Neoptera</taxon>
        <taxon>Endopterygota</taxon>
        <taxon>Diptera</taxon>
        <taxon>Nematocera</taxon>
        <taxon>Culicoidea</taxon>
        <taxon>Culicidae</taxon>
        <taxon>Anophelinae</taxon>
        <taxon>Anopheles</taxon>
    </lineage>
</organism>
<protein>
    <submittedName>
        <fullName evidence="2">Uncharacterized protein</fullName>
    </submittedName>
</protein>
<proteinExistence type="predicted"/>
<sequence>MKFLLLSLVLCALATASTAQSSTMQMQMTIGKMLTLVRDLSVANIALAENTEDQLALTSLYTTSEELYTLLQVFNSSNIAALPLDSRTKLSNALTSFRNALFAWESAMDQRLPDEMTRTFKDVENAFLNFGGVVFSL</sequence>
<dbReference type="EnsemblMetazoa" id="AEPI008915-RA">
    <property type="protein sequence ID" value="AEPI008915-PA"/>
    <property type="gene ID" value="AEPI008915"/>
</dbReference>
<dbReference type="AlphaFoldDB" id="A0A182PPN6"/>
<name>A0A182PPN6_9DIPT</name>
<reference evidence="2" key="2">
    <citation type="submission" date="2020-05" db="UniProtKB">
        <authorList>
            <consortium name="EnsemblMetazoa"/>
        </authorList>
    </citation>
    <scope>IDENTIFICATION</scope>
    <source>
        <strain evidence="2">Epiroticus2</strain>
    </source>
</reference>
<dbReference type="Proteomes" id="UP000075885">
    <property type="component" value="Unassembled WGS sequence"/>
</dbReference>
<evidence type="ECO:0000313" key="2">
    <source>
        <dbReference type="EnsemblMetazoa" id="AEPI008915-PA"/>
    </source>
</evidence>
<evidence type="ECO:0000313" key="3">
    <source>
        <dbReference type="Proteomes" id="UP000075885"/>
    </source>
</evidence>
<evidence type="ECO:0000256" key="1">
    <source>
        <dbReference type="SAM" id="SignalP"/>
    </source>
</evidence>
<keyword evidence="1" id="KW-0732">Signal</keyword>
<accession>A0A182PPN6</accession>
<feature type="signal peptide" evidence="1">
    <location>
        <begin position="1"/>
        <end position="19"/>
    </location>
</feature>
<dbReference type="VEuPathDB" id="VectorBase:AEPI008915"/>
<reference evidence="3" key="1">
    <citation type="submission" date="2013-03" db="EMBL/GenBank/DDBJ databases">
        <title>The Genome Sequence of Anopheles epiroticus epiroticus2.</title>
        <authorList>
            <consortium name="The Broad Institute Genomics Platform"/>
            <person name="Neafsey D.E."/>
            <person name="Howell P."/>
            <person name="Walker B."/>
            <person name="Young S.K."/>
            <person name="Zeng Q."/>
            <person name="Gargeya S."/>
            <person name="Fitzgerald M."/>
            <person name="Haas B."/>
            <person name="Abouelleil A."/>
            <person name="Allen A.W."/>
            <person name="Alvarado L."/>
            <person name="Arachchi H.M."/>
            <person name="Berlin A.M."/>
            <person name="Chapman S.B."/>
            <person name="Gainer-Dewar J."/>
            <person name="Goldberg J."/>
            <person name="Griggs A."/>
            <person name="Gujja S."/>
            <person name="Hansen M."/>
            <person name="Howarth C."/>
            <person name="Imamovic A."/>
            <person name="Ireland A."/>
            <person name="Larimer J."/>
            <person name="McCowan C."/>
            <person name="Murphy C."/>
            <person name="Pearson M."/>
            <person name="Poon T.W."/>
            <person name="Priest M."/>
            <person name="Roberts A."/>
            <person name="Saif S."/>
            <person name="Shea T."/>
            <person name="Sisk P."/>
            <person name="Sykes S."/>
            <person name="Wortman J."/>
            <person name="Nusbaum C."/>
            <person name="Birren B."/>
        </authorList>
    </citation>
    <scope>NUCLEOTIDE SEQUENCE [LARGE SCALE GENOMIC DNA]</scope>
    <source>
        <strain evidence="3">Epiroticus2</strain>
    </source>
</reference>
<feature type="chain" id="PRO_5008131769" evidence="1">
    <location>
        <begin position="20"/>
        <end position="137"/>
    </location>
</feature>